<dbReference type="Gene3D" id="3.30.70.20">
    <property type="match status" value="1"/>
</dbReference>
<dbReference type="Pfam" id="PF01656">
    <property type="entry name" value="CbiA"/>
    <property type="match status" value="1"/>
</dbReference>
<evidence type="ECO:0000256" key="1">
    <source>
        <dbReference type="ARBA" id="ARBA00022723"/>
    </source>
</evidence>
<name>A0A2M7E9E4_9BACT</name>
<dbReference type="InterPro" id="IPR017900">
    <property type="entry name" value="4Fe4S_Fe_S_CS"/>
</dbReference>
<comment type="caution">
    <text evidence="5">The sequence shown here is derived from an EMBL/GenBank/DDBJ whole genome shotgun (WGS) entry which is preliminary data.</text>
</comment>
<dbReference type="GO" id="GO:0051536">
    <property type="term" value="F:iron-sulfur cluster binding"/>
    <property type="evidence" value="ECO:0007669"/>
    <property type="project" value="UniProtKB-KW"/>
</dbReference>
<dbReference type="PROSITE" id="PS51379">
    <property type="entry name" value="4FE4S_FER_2"/>
    <property type="match status" value="2"/>
</dbReference>
<feature type="domain" description="4Fe-4S ferredoxin-type" evidence="4">
    <location>
        <begin position="88"/>
        <end position="117"/>
    </location>
</feature>
<evidence type="ECO:0000313" key="5">
    <source>
        <dbReference type="EMBL" id="PIV64311.1"/>
    </source>
</evidence>
<gene>
    <name evidence="5" type="ORF">COS11_02845</name>
</gene>
<dbReference type="Gene3D" id="3.40.50.300">
    <property type="entry name" value="P-loop containing nucleotide triphosphate hydrolases"/>
    <property type="match status" value="1"/>
</dbReference>
<dbReference type="InterPro" id="IPR027417">
    <property type="entry name" value="P-loop_NTPase"/>
</dbReference>
<dbReference type="PANTHER" id="PTHR43534:SF1">
    <property type="entry name" value="4FE-4S CLUSTER CONTAINING PARA FAMILY ATPASE PROTEIN"/>
    <property type="match status" value="1"/>
</dbReference>
<evidence type="ECO:0000313" key="6">
    <source>
        <dbReference type="Proteomes" id="UP000228886"/>
    </source>
</evidence>
<evidence type="ECO:0000259" key="4">
    <source>
        <dbReference type="PROSITE" id="PS51379"/>
    </source>
</evidence>
<evidence type="ECO:0000256" key="2">
    <source>
        <dbReference type="ARBA" id="ARBA00023004"/>
    </source>
</evidence>
<evidence type="ECO:0000256" key="3">
    <source>
        <dbReference type="ARBA" id="ARBA00023014"/>
    </source>
</evidence>
<proteinExistence type="predicted"/>
<dbReference type="GO" id="GO:0046872">
    <property type="term" value="F:metal ion binding"/>
    <property type="evidence" value="ECO:0007669"/>
    <property type="project" value="UniProtKB-KW"/>
</dbReference>
<reference evidence="6" key="1">
    <citation type="submission" date="2017-09" db="EMBL/GenBank/DDBJ databases">
        <title>Depth-based differentiation of microbial function through sediment-hosted aquifers and enrichment of novel symbionts in the deep terrestrial subsurface.</title>
        <authorList>
            <person name="Probst A.J."/>
            <person name="Ladd B."/>
            <person name="Jarett J.K."/>
            <person name="Geller-Mcgrath D.E."/>
            <person name="Sieber C.M.K."/>
            <person name="Emerson J.B."/>
            <person name="Anantharaman K."/>
            <person name="Thomas B.C."/>
            <person name="Malmstrom R."/>
            <person name="Stieglmeier M."/>
            <person name="Klingl A."/>
            <person name="Woyke T."/>
            <person name="Ryan C.M."/>
            <person name="Banfield J.F."/>
        </authorList>
    </citation>
    <scope>NUCLEOTIDE SEQUENCE [LARGE SCALE GENOMIC DNA]</scope>
</reference>
<dbReference type="Pfam" id="PF00037">
    <property type="entry name" value="Fer4"/>
    <property type="match status" value="2"/>
</dbReference>
<dbReference type="CDD" id="cd03110">
    <property type="entry name" value="SIMIBI_bact_arch"/>
    <property type="match status" value="1"/>
</dbReference>
<dbReference type="InterPro" id="IPR017896">
    <property type="entry name" value="4Fe4S_Fe-S-bd"/>
</dbReference>
<dbReference type="SUPFAM" id="SSF52540">
    <property type="entry name" value="P-loop containing nucleoside triphosphate hydrolases"/>
    <property type="match status" value="1"/>
</dbReference>
<dbReference type="PROSITE" id="PS00198">
    <property type="entry name" value="4FE4S_FER_1"/>
    <property type="match status" value="1"/>
</dbReference>
<keyword evidence="3" id="KW-0411">Iron-sulfur</keyword>
<dbReference type="Proteomes" id="UP000228886">
    <property type="component" value="Unassembled WGS sequence"/>
</dbReference>
<keyword evidence="1" id="KW-0479">Metal-binding</keyword>
<organism evidence="5 6">
    <name type="scientific">bacterium (Candidatus Ratteibacteria) CG01_land_8_20_14_3_00_40_19</name>
    <dbReference type="NCBI Taxonomy" id="2014290"/>
    <lineage>
        <taxon>Bacteria</taxon>
        <taxon>Candidatus Ratteibacteria</taxon>
    </lineage>
</organism>
<protein>
    <submittedName>
        <fullName evidence="5">(4Fe-4S)-binding protein</fullName>
    </submittedName>
</protein>
<feature type="domain" description="4Fe-4S ferredoxin-type" evidence="4">
    <location>
        <begin position="59"/>
        <end position="87"/>
    </location>
</feature>
<dbReference type="InterPro" id="IPR002586">
    <property type="entry name" value="CobQ/CobB/MinD/ParA_Nub-bd_dom"/>
</dbReference>
<dbReference type="EMBL" id="PETL01000140">
    <property type="protein sequence ID" value="PIV64311.1"/>
    <property type="molecule type" value="Genomic_DNA"/>
</dbReference>
<accession>A0A2M7E9E4</accession>
<sequence length="290" mass="31460">MKQILVISGKGGTGKTVITANFAALSENKVMADCDVDAADLHLLLHPEIKEEYNFEGGKTAVIAQEKCINCGKCRETCRFEAIKEEENKTIIDSLACEGCGACTLVCPEDAITLKVEEEVGHWFISETKYGPMVHAQLGIAQENSGRLVSLVREKAQDIALEKKLNYIIIDGPPGIGCPVIASLSGVDLALVVIEPTLSGMHDAQRAINVAKHFGIKTVVCINKCDINLKNSKIIKKDCSASGIPVIGEIPFDRIVPESLVEGKPIVEYKNCPVSSEIRSLWDKITKILD</sequence>
<dbReference type="AlphaFoldDB" id="A0A2M7E9E4"/>
<keyword evidence="2" id="KW-0408">Iron</keyword>
<dbReference type="PANTHER" id="PTHR43534">
    <property type="entry name" value="MIND SUPERFAMILY P-LOOP ATPASE CONTAINING AN INSERTED FERREDOXIN DOMAIN"/>
    <property type="match status" value="1"/>
</dbReference>
<dbReference type="SUPFAM" id="SSF54862">
    <property type="entry name" value="4Fe-4S ferredoxins"/>
    <property type="match status" value="1"/>
</dbReference>